<dbReference type="Gene3D" id="1.10.150.170">
    <property type="entry name" value="Putative methyltransferase TM0872, insert domain"/>
    <property type="match status" value="1"/>
</dbReference>
<comment type="similarity">
    <text evidence="1 6">Belongs to the methyltransferase superfamily. RsmH family.</text>
</comment>
<dbReference type="NCBIfam" id="TIGR00006">
    <property type="entry name" value="16S rRNA (cytosine(1402)-N(4))-methyltransferase RsmH"/>
    <property type="match status" value="1"/>
</dbReference>
<evidence type="ECO:0000256" key="1">
    <source>
        <dbReference type="ARBA" id="ARBA00010396"/>
    </source>
</evidence>
<dbReference type="InterPro" id="IPR023397">
    <property type="entry name" value="SAM-dep_MeTrfase_MraW_recog"/>
</dbReference>
<keyword evidence="2 6" id="KW-0698">rRNA processing</keyword>
<dbReference type="GO" id="GO:0070475">
    <property type="term" value="P:rRNA base methylation"/>
    <property type="evidence" value="ECO:0007669"/>
    <property type="project" value="UniProtKB-UniRule"/>
</dbReference>
<comment type="subcellular location">
    <subcellularLocation>
        <location evidence="6">Cytoplasm</location>
    </subcellularLocation>
</comment>
<evidence type="ECO:0000256" key="3">
    <source>
        <dbReference type="ARBA" id="ARBA00022603"/>
    </source>
</evidence>
<evidence type="ECO:0000256" key="5">
    <source>
        <dbReference type="ARBA" id="ARBA00022691"/>
    </source>
</evidence>
<dbReference type="PIRSF" id="PIRSF004486">
    <property type="entry name" value="MraW"/>
    <property type="match status" value="1"/>
</dbReference>
<dbReference type="PANTHER" id="PTHR11265">
    <property type="entry name" value="S-ADENOSYL-METHYLTRANSFERASE MRAW"/>
    <property type="match status" value="1"/>
</dbReference>
<comment type="function">
    <text evidence="6">Specifically methylates the N4 position of cytidine in position 1402 (C1402) of 16S rRNA.</text>
</comment>
<sequence length="318" mass="37292">MNYSEDIIIDKFKHRTVFLEEAVDMLNIKPDGIYVDATFGCGGHSYLILSKLNKFGKLYVVDRDPFSIFLAKKIIDSRLFIIHDRFSKLINYVKKYSIFGKIDGILFDLGMSSLQLNEPNRGFSFMRDGFLDMRMDYFSSMSAFKFLFFSSSFKITHILKKYGEERYAKLIANRIVEYNKINILKRTSDLSRLISSVVFNKSHKHPSTRTFQAIRIYINNELYEITKIFKYLLSILNIGGRICTISFHSLEDRIIKNFMNKYGKKIYFPYKLPILDSQINDFNTIRLKVFKKIFPAESAILLNYRSRSAILRSAEKII</sequence>
<feature type="binding site" evidence="6">
    <location>
        <position position="115"/>
    </location>
    <ligand>
        <name>S-adenosyl-L-methionine</name>
        <dbReference type="ChEBI" id="CHEBI:59789"/>
    </ligand>
</feature>
<dbReference type="Proteomes" id="UP000256856">
    <property type="component" value="Chromosome"/>
</dbReference>
<dbReference type="Pfam" id="PF01795">
    <property type="entry name" value="Methyltransf_5"/>
    <property type="match status" value="1"/>
</dbReference>
<dbReference type="EMBL" id="CP028374">
    <property type="protein sequence ID" value="AXN02083.1"/>
    <property type="molecule type" value="Genomic_DNA"/>
</dbReference>
<feature type="binding site" evidence="6">
    <location>
        <begin position="42"/>
        <end position="44"/>
    </location>
    <ligand>
        <name>S-adenosyl-L-methionine</name>
        <dbReference type="ChEBI" id="CHEBI:59789"/>
    </ligand>
</feature>
<dbReference type="GO" id="GO:0071424">
    <property type="term" value="F:rRNA (cytosine-N4-)-methyltransferase activity"/>
    <property type="evidence" value="ECO:0007669"/>
    <property type="project" value="UniProtKB-UniRule"/>
</dbReference>
<evidence type="ECO:0000313" key="8">
    <source>
        <dbReference type="Proteomes" id="UP000256856"/>
    </source>
</evidence>
<dbReference type="SUPFAM" id="SSF53335">
    <property type="entry name" value="S-adenosyl-L-methionine-dependent methyltransferases"/>
    <property type="match status" value="1"/>
</dbReference>
<dbReference type="InterPro" id="IPR029063">
    <property type="entry name" value="SAM-dependent_MTases_sf"/>
</dbReference>
<accession>A0A346DZC8</accession>
<keyword evidence="3 6" id="KW-0489">Methyltransferase</keyword>
<organism evidence="7 8">
    <name type="scientific">Candidatus Purcelliella pentastirinorum</name>
    <dbReference type="NCBI Taxonomy" id="472834"/>
    <lineage>
        <taxon>Bacteria</taxon>
        <taxon>Pseudomonadati</taxon>
        <taxon>Pseudomonadota</taxon>
        <taxon>Gammaproteobacteria</taxon>
        <taxon>Enterobacterales</taxon>
        <taxon>Enterobacteriaceae</taxon>
        <taxon>Candidatus Purcelliella</taxon>
    </lineage>
</organism>
<proteinExistence type="inferred from homology"/>
<protein>
    <recommendedName>
        <fullName evidence="6">Ribosomal RNA small subunit methyltransferase H</fullName>
        <ecNumber evidence="6">2.1.1.199</ecNumber>
    </recommendedName>
    <alternativeName>
        <fullName evidence="6">16S rRNA m(4)C1402 methyltransferase</fullName>
    </alternativeName>
    <alternativeName>
        <fullName evidence="6">rRNA (cytosine-N(4)-)-methyltransferase RsmH</fullName>
    </alternativeName>
</protein>
<keyword evidence="5 6" id="KW-0949">S-adenosyl-L-methionine</keyword>
<dbReference type="KEGG" id="ppet:C9I82_107"/>
<dbReference type="Gene3D" id="3.40.50.150">
    <property type="entry name" value="Vaccinia Virus protein VP39"/>
    <property type="match status" value="1"/>
</dbReference>
<evidence type="ECO:0000256" key="2">
    <source>
        <dbReference type="ARBA" id="ARBA00022552"/>
    </source>
</evidence>
<keyword evidence="4 6" id="KW-0808">Transferase</keyword>
<dbReference type="InterPro" id="IPR002903">
    <property type="entry name" value="RsmH"/>
</dbReference>
<gene>
    <name evidence="6" type="primary">rsmH</name>
    <name evidence="7" type="ORF">C9I82_107</name>
</gene>
<dbReference type="HAMAP" id="MF_01007">
    <property type="entry name" value="16SrRNA_methyltr_H"/>
    <property type="match status" value="1"/>
</dbReference>
<dbReference type="PANTHER" id="PTHR11265:SF0">
    <property type="entry name" value="12S RRNA N4-METHYLCYTIDINE METHYLTRANSFERASE"/>
    <property type="match status" value="1"/>
</dbReference>
<feature type="binding site" evidence="6">
    <location>
        <position position="86"/>
    </location>
    <ligand>
        <name>S-adenosyl-L-methionine</name>
        <dbReference type="ChEBI" id="CHEBI:59789"/>
    </ligand>
</feature>
<feature type="binding site" evidence="6">
    <location>
        <position position="108"/>
    </location>
    <ligand>
        <name>S-adenosyl-L-methionine</name>
        <dbReference type="ChEBI" id="CHEBI:59789"/>
    </ligand>
</feature>
<name>A0A346DZC8_9ENTR</name>
<dbReference type="AlphaFoldDB" id="A0A346DZC8"/>
<evidence type="ECO:0000256" key="4">
    <source>
        <dbReference type="ARBA" id="ARBA00022679"/>
    </source>
</evidence>
<dbReference type="SUPFAM" id="SSF81799">
    <property type="entry name" value="Putative methyltransferase TM0872, insert domain"/>
    <property type="match status" value="1"/>
</dbReference>
<comment type="catalytic activity">
    <reaction evidence="6">
        <text>cytidine(1402) in 16S rRNA + S-adenosyl-L-methionine = N(4)-methylcytidine(1402) in 16S rRNA + S-adenosyl-L-homocysteine + H(+)</text>
        <dbReference type="Rhea" id="RHEA:42928"/>
        <dbReference type="Rhea" id="RHEA-COMP:10286"/>
        <dbReference type="Rhea" id="RHEA-COMP:10287"/>
        <dbReference type="ChEBI" id="CHEBI:15378"/>
        <dbReference type="ChEBI" id="CHEBI:57856"/>
        <dbReference type="ChEBI" id="CHEBI:59789"/>
        <dbReference type="ChEBI" id="CHEBI:74506"/>
        <dbReference type="ChEBI" id="CHEBI:82748"/>
        <dbReference type="EC" id="2.1.1.199"/>
    </reaction>
</comment>
<dbReference type="EC" id="2.1.1.199" evidence="6"/>
<keyword evidence="6" id="KW-0963">Cytoplasm</keyword>
<dbReference type="GO" id="GO:0005737">
    <property type="term" value="C:cytoplasm"/>
    <property type="evidence" value="ECO:0007669"/>
    <property type="project" value="UniProtKB-SubCell"/>
</dbReference>
<keyword evidence="8" id="KW-1185">Reference proteome</keyword>
<feature type="binding site" evidence="6">
    <location>
        <position position="62"/>
    </location>
    <ligand>
        <name>S-adenosyl-L-methionine</name>
        <dbReference type="ChEBI" id="CHEBI:59789"/>
    </ligand>
</feature>
<reference evidence="7 8" key="1">
    <citation type="submission" date="2018-03" db="EMBL/GenBank/DDBJ databases">
        <title>A parallel universe: an anciently diverged bacterial symbiosis in a Hawaiian planthopper (Hemiptera: Cixiidae) reveals rearranged nutritional responsibilities.</title>
        <authorList>
            <person name="Bennett G."/>
            <person name="Mao M."/>
        </authorList>
    </citation>
    <scope>NUCLEOTIDE SEQUENCE [LARGE SCALE GENOMIC DNA]</scope>
    <source>
        <strain evidence="7 8">OLIH</strain>
    </source>
</reference>
<evidence type="ECO:0000256" key="6">
    <source>
        <dbReference type="HAMAP-Rule" id="MF_01007"/>
    </source>
</evidence>
<evidence type="ECO:0000313" key="7">
    <source>
        <dbReference type="EMBL" id="AXN02083.1"/>
    </source>
</evidence>